<organism evidence="2 3">
    <name type="scientific">Rangifer tarandus platyrhynchus</name>
    <name type="common">Svalbard reindeer</name>
    <dbReference type="NCBI Taxonomy" id="3082113"/>
    <lineage>
        <taxon>Eukaryota</taxon>
        <taxon>Metazoa</taxon>
        <taxon>Chordata</taxon>
        <taxon>Craniata</taxon>
        <taxon>Vertebrata</taxon>
        <taxon>Euteleostomi</taxon>
        <taxon>Mammalia</taxon>
        <taxon>Eutheria</taxon>
        <taxon>Laurasiatheria</taxon>
        <taxon>Artiodactyla</taxon>
        <taxon>Ruminantia</taxon>
        <taxon>Pecora</taxon>
        <taxon>Cervidae</taxon>
        <taxon>Odocoileinae</taxon>
        <taxon>Rangifer</taxon>
    </lineage>
</organism>
<accession>A0ABN8YMQ4</accession>
<sequence length="170" mass="18680">MLIPSSRLRRKTLPSTLKRANETLETRWRAARGISGRRGRDSDVIGLYPASRRSGRDGLGSAPRPLSGEQKRHFRFQLGLATSPAFMRWGTEGFSGKNNEKTRNIAKNHSSGRQRSDVSQPVFGRAEVTRLEEQGDTGRMASRLSGKPPGRPLSCLLPAAGPSSGLQRGW</sequence>
<proteinExistence type="predicted"/>
<gene>
    <name evidence="2" type="ORF">MRATA1EN1_LOCUS11635</name>
</gene>
<evidence type="ECO:0000313" key="2">
    <source>
        <dbReference type="EMBL" id="CAI9162673.1"/>
    </source>
</evidence>
<name>A0ABN8YMQ4_RANTA</name>
<keyword evidence="3" id="KW-1185">Reference proteome</keyword>
<feature type="region of interest" description="Disordered" evidence="1">
    <location>
        <begin position="35"/>
        <end position="70"/>
    </location>
</feature>
<reference evidence="2" key="1">
    <citation type="submission" date="2023-04" db="EMBL/GenBank/DDBJ databases">
        <authorList>
            <consortium name="ELIXIR-Norway"/>
        </authorList>
    </citation>
    <scope>NUCLEOTIDE SEQUENCE [LARGE SCALE GENOMIC DNA]</scope>
</reference>
<evidence type="ECO:0000313" key="3">
    <source>
        <dbReference type="Proteomes" id="UP001176941"/>
    </source>
</evidence>
<dbReference type="Proteomes" id="UP001176941">
    <property type="component" value="Chromosome 21"/>
</dbReference>
<evidence type="ECO:0000256" key="1">
    <source>
        <dbReference type="SAM" id="MobiDB-lite"/>
    </source>
</evidence>
<dbReference type="EMBL" id="OX459957">
    <property type="protein sequence ID" value="CAI9162673.1"/>
    <property type="molecule type" value="Genomic_DNA"/>
</dbReference>
<feature type="region of interest" description="Disordered" evidence="1">
    <location>
        <begin position="92"/>
        <end position="170"/>
    </location>
</feature>
<protein>
    <submittedName>
        <fullName evidence="2">Uncharacterized protein</fullName>
    </submittedName>
</protein>